<evidence type="ECO:0000256" key="1">
    <source>
        <dbReference type="ARBA" id="ARBA00004141"/>
    </source>
</evidence>
<feature type="transmembrane region" description="Helical" evidence="7">
    <location>
        <begin position="237"/>
        <end position="258"/>
    </location>
</feature>
<evidence type="ECO:0000313" key="9">
    <source>
        <dbReference type="Proteomes" id="UP001337655"/>
    </source>
</evidence>
<feature type="transmembrane region" description="Helical" evidence="7">
    <location>
        <begin position="200"/>
        <end position="225"/>
    </location>
</feature>
<keyword evidence="5 7" id="KW-0472">Membrane</keyword>
<dbReference type="RefSeq" id="XP_064662002.1">
    <property type="nucleotide sequence ID" value="XM_064799247.1"/>
</dbReference>
<feature type="transmembrane region" description="Helical" evidence="7">
    <location>
        <begin position="84"/>
        <end position="101"/>
    </location>
</feature>
<feature type="transmembrane region" description="Helical" evidence="7">
    <location>
        <begin position="461"/>
        <end position="486"/>
    </location>
</feature>
<evidence type="ECO:0000313" key="8">
    <source>
        <dbReference type="EMBL" id="KAK5173307.1"/>
    </source>
</evidence>
<evidence type="ECO:0000256" key="2">
    <source>
        <dbReference type="ARBA" id="ARBA00022448"/>
    </source>
</evidence>
<protein>
    <submittedName>
        <fullName evidence="8">Uncharacterized protein</fullName>
    </submittedName>
</protein>
<keyword evidence="2" id="KW-0813">Transport</keyword>
<dbReference type="AlphaFoldDB" id="A0AAV9PK26"/>
<keyword evidence="4 7" id="KW-1133">Transmembrane helix</keyword>
<feature type="region of interest" description="Disordered" evidence="6">
    <location>
        <begin position="1"/>
        <end position="52"/>
    </location>
</feature>
<dbReference type="Gene3D" id="1.20.1250.20">
    <property type="entry name" value="MFS general substrate transporter like domains"/>
    <property type="match status" value="2"/>
</dbReference>
<gene>
    <name evidence="8" type="ORF">LTR77_001988</name>
</gene>
<feature type="transmembrane region" description="Helical" evidence="7">
    <location>
        <begin position="433"/>
        <end position="454"/>
    </location>
</feature>
<evidence type="ECO:0000256" key="3">
    <source>
        <dbReference type="ARBA" id="ARBA00022692"/>
    </source>
</evidence>
<feature type="transmembrane region" description="Helical" evidence="7">
    <location>
        <begin position="131"/>
        <end position="149"/>
    </location>
</feature>
<feature type="transmembrane region" description="Helical" evidence="7">
    <location>
        <begin position="404"/>
        <end position="421"/>
    </location>
</feature>
<dbReference type="PANTHER" id="PTHR43791:SF49">
    <property type="entry name" value="TRANSPORTER, PUTATIVE (AFU_ORTHOLOGUE AFUA_4G04250)-RELATED"/>
    <property type="match status" value="1"/>
</dbReference>
<comment type="subcellular location">
    <subcellularLocation>
        <location evidence="1">Membrane</location>
        <topology evidence="1">Multi-pass membrane protein</topology>
    </subcellularLocation>
</comment>
<feature type="transmembrane region" description="Helical" evidence="7">
    <location>
        <begin position="270"/>
        <end position="290"/>
    </location>
</feature>
<evidence type="ECO:0000256" key="5">
    <source>
        <dbReference type="ARBA" id="ARBA00023136"/>
    </source>
</evidence>
<dbReference type="GO" id="GO:0016020">
    <property type="term" value="C:membrane"/>
    <property type="evidence" value="ECO:0007669"/>
    <property type="project" value="UniProtKB-SubCell"/>
</dbReference>
<evidence type="ECO:0000256" key="4">
    <source>
        <dbReference type="ARBA" id="ARBA00022989"/>
    </source>
</evidence>
<dbReference type="Proteomes" id="UP001337655">
    <property type="component" value="Unassembled WGS sequence"/>
</dbReference>
<dbReference type="InterPro" id="IPR036259">
    <property type="entry name" value="MFS_trans_sf"/>
</dbReference>
<keyword evidence="3 7" id="KW-0812">Transmembrane</keyword>
<feature type="compositionally biased region" description="Basic and acidic residues" evidence="6">
    <location>
        <begin position="1"/>
        <end position="13"/>
    </location>
</feature>
<feature type="transmembrane region" description="Helical" evidence="7">
    <location>
        <begin position="498"/>
        <end position="520"/>
    </location>
</feature>
<name>A0AAV9PK26_9PEZI</name>
<dbReference type="GeneID" id="89923335"/>
<dbReference type="FunFam" id="1.20.1250.20:FF:000013">
    <property type="entry name" value="MFS general substrate transporter"/>
    <property type="match status" value="1"/>
</dbReference>
<reference evidence="8 9" key="1">
    <citation type="submission" date="2023-08" db="EMBL/GenBank/DDBJ databases">
        <title>Black Yeasts Isolated from many extreme environments.</title>
        <authorList>
            <person name="Coleine C."/>
            <person name="Stajich J.E."/>
            <person name="Selbmann L."/>
        </authorList>
    </citation>
    <scope>NUCLEOTIDE SEQUENCE [LARGE SCALE GENOMIC DNA]</scope>
    <source>
        <strain evidence="8 9">CCFEE 5935</strain>
    </source>
</reference>
<dbReference type="InterPro" id="IPR011701">
    <property type="entry name" value="MFS"/>
</dbReference>
<dbReference type="Pfam" id="PF07690">
    <property type="entry name" value="MFS_1"/>
    <property type="match status" value="1"/>
</dbReference>
<keyword evidence="9" id="KW-1185">Reference proteome</keyword>
<dbReference type="GO" id="GO:0022857">
    <property type="term" value="F:transmembrane transporter activity"/>
    <property type="evidence" value="ECO:0007669"/>
    <property type="project" value="InterPro"/>
</dbReference>
<dbReference type="EMBL" id="JAVRRT010000003">
    <property type="protein sequence ID" value="KAK5173307.1"/>
    <property type="molecule type" value="Genomic_DNA"/>
</dbReference>
<sequence>MEEKKDHAAHVERSSNSNSGSDVEVPPSLPLLPSLHPANPELQKASTPTDYEKAAPALIDEPTITLDTDFVEDKARSKRLRWKVDLKFLPLCAFIYLLNYLDRGNIGAARIMNEETGDDILQVTGTTTKGYATAISLFSVAYALFEVPSNWIMKRYVRPSLWLGFLLFGWGALTVGFTGIQTYGQVVGLRFLIGVFEVSLAILQIHFTLLVSRAGFYPGIIYFITMWYPVEERALRIALVGSSASAAGAFNGAIAYGVGQINGTAGLEGFRWLFLIEGIITLACVPLFIWSVPDYPARARWLSEDDKKYIEDRIKVRGGGYTKAHASRHEVLVTCFHPRMMAHFFAYLCDMIPLGSMTFFAPTIVNGLGYDSLRANLMTVPPWIFGYLVCLSLAYSADRHNARGLHVACSSFVGFIGWLVQACAPADAYAVRYGMLFLCAAGAFPSANPLSAWVTCNVPSIATMFIATAVNNSFAGVGSLVSQWIWLDREKETGYTTGNAVCAACSACVVVTSLGLRWWYGRLNRIGEKDARGKERIWLL</sequence>
<dbReference type="SUPFAM" id="SSF103473">
    <property type="entry name" value="MFS general substrate transporter"/>
    <property type="match status" value="1"/>
</dbReference>
<evidence type="ECO:0000256" key="6">
    <source>
        <dbReference type="SAM" id="MobiDB-lite"/>
    </source>
</evidence>
<proteinExistence type="predicted"/>
<feature type="transmembrane region" description="Helical" evidence="7">
    <location>
        <begin position="161"/>
        <end position="180"/>
    </location>
</feature>
<evidence type="ECO:0000256" key="7">
    <source>
        <dbReference type="SAM" id="Phobius"/>
    </source>
</evidence>
<feature type="transmembrane region" description="Helical" evidence="7">
    <location>
        <begin position="344"/>
        <end position="365"/>
    </location>
</feature>
<dbReference type="PANTHER" id="PTHR43791">
    <property type="entry name" value="PERMEASE-RELATED"/>
    <property type="match status" value="1"/>
</dbReference>
<organism evidence="8 9">
    <name type="scientific">Saxophila tyrrhenica</name>
    <dbReference type="NCBI Taxonomy" id="1690608"/>
    <lineage>
        <taxon>Eukaryota</taxon>
        <taxon>Fungi</taxon>
        <taxon>Dikarya</taxon>
        <taxon>Ascomycota</taxon>
        <taxon>Pezizomycotina</taxon>
        <taxon>Dothideomycetes</taxon>
        <taxon>Dothideomycetidae</taxon>
        <taxon>Mycosphaerellales</taxon>
        <taxon>Extremaceae</taxon>
        <taxon>Saxophila</taxon>
    </lineage>
</organism>
<comment type="caution">
    <text evidence="8">The sequence shown here is derived from an EMBL/GenBank/DDBJ whole genome shotgun (WGS) entry which is preliminary data.</text>
</comment>
<accession>A0AAV9PK26</accession>
<feature type="transmembrane region" description="Helical" evidence="7">
    <location>
        <begin position="377"/>
        <end position="397"/>
    </location>
</feature>